<evidence type="ECO:0000313" key="2">
    <source>
        <dbReference type="Proteomes" id="UP000503011"/>
    </source>
</evidence>
<protein>
    <submittedName>
        <fullName evidence="1">Uncharacterized protein</fullName>
    </submittedName>
</protein>
<sequence length="39" mass="4296">MPPLDPADVRLLNIFASRDTLTAELAGLCRLRERVATEA</sequence>
<dbReference type="KEGG" id="psuu:Psuf_011390"/>
<keyword evidence="2" id="KW-1185">Reference proteome</keyword>
<proteinExistence type="predicted"/>
<dbReference type="Proteomes" id="UP000503011">
    <property type="component" value="Chromosome"/>
</dbReference>
<reference evidence="1 2" key="2">
    <citation type="submission" date="2020-03" db="EMBL/GenBank/DDBJ databases">
        <authorList>
            <person name="Ichikawa N."/>
            <person name="Kimura A."/>
            <person name="Kitahashi Y."/>
            <person name="Uohara A."/>
        </authorList>
    </citation>
    <scope>NUCLEOTIDE SEQUENCE [LARGE SCALE GENOMIC DNA]</scope>
    <source>
        <strain evidence="1 2">NBRC 105367</strain>
    </source>
</reference>
<organism evidence="1 2">
    <name type="scientific">Phytohabitans suffuscus</name>
    <dbReference type="NCBI Taxonomy" id="624315"/>
    <lineage>
        <taxon>Bacteria</taxon>
        <taxon>Bacillati</taxon>
        <taxon>Actinomycetota</taxon>
        <taxon>Actinomycetes</taxon>
        <taxon>Micromonosporales</taxon>
        <taxon>Micromonosporaceae</taxon>
    </lineage>
</organism>
<gene>
    <name evidence="1" type="ORF">Psuf_011390</name>
</gene>
<dbReference type="EMBL" id="AP022871">
    <property type="protein sequence ID" value="BCB83826.1"/>
    <property type="molecule type" value="Genomic_DNA"/>
</dbReference>
<name>A0A6F8YCK2_9ACTN</name>
<reference evidence="1 2" key="1">
    <citation type="submission" date="2020-03" db="EMBL/GenBank/DDBJ databases">
        <title>Whole genome shotgun sequence of Phytohabitans suffuscus NBRC 105367.</title>
        <authorList>
            <person name="Komaki H."/>
            <person name="Tamura T."/>
        </authorList>
    </citation>
    <scope>NUCLEOTIDE SEQUENCE [LARGE SCALE GENOMIC DNA]</scope>
    <source>
        <strain evidence="1 2">NBRC 105367</strain>
    </source>
</reference>
<accession>A0A6F8YCK2</accession>
<evidence type="ECO:0000313" key="1">
    <source>
        <dbReference type="EMBL" id="BCB83826.1"/>
    </source>
</evidence>
<dbReference type="AlphaFoldDB" id="A0A6F8YCK2"/>